<dbReference type="RefSeq" id="WP_038374397.1">
    <property type="nucleotide sequence ID" value="NZ_KK070008.1"/>
</dbReference>
<dbReference type="Pfam" id="PF12730">
    <property type="entry name" value="ABC2_membrane_4"/>
    <property type="match status" value="1"/>
</dbReference>
<dbReference type="PATRIC" id="fig|396014.3.peg.3464"/>
<keyword evidence="1" id="KW-1133">Transmembrane helix</keyword>
<sequence length="249" mass="25225">MRAALALAGRTLLRSSVGLVATLAIVLGQAVLLAGMALALRRGDPALEAKLGPAASQDWDGLLSSAAQITTAGGMLGVSVVLTWIVAREFVDGTADGLFALPVARGTIAIAKVLVMIAWGAALSLALVASIAVLGLLLGYGPPDAGVLAGLARQLLLGVLLVPTAMPVAVLATWRRSILAGCSGGIALVVLAQVGVLAGAGRWLPPCIPALWALGVEGVGAGSLLLVPVWAAAWAGLLHRQWQRLQQDR</sequence>
<keyword evidence="3" id="KW-1185">Reference proteome</keyword>
<dbReference type="OrthoDB" id="4336274at2"/>
<dbReference type="STRING" id="396014.BF93_09840"/>
<feature type="transmembrane region" description="Helical" evidence="1">
    <location>
        <begin position="66"/>
        <end position="87"/>
    </location>
</feature>
<dbReference type="Proteomes" id="UP000023067">
    <property type="component" value="Unassembled WGS sequence"/>
</dbReference>
<keyword evidence="1" id="KW-0472">Membrane</keyword>
<dbReference type="AlphaFoldDB" id="Z9JMQ9"/>
<feature type="transmembrane region" description="Helical" evidence="1">
    <location>
        <begin position="210"/>
        <end position="237"/>
    </location>
</feature>
<name>Z9JMQ9_9MICO</name>
<keyword evidence="1" id="KW-0812">Transmembrane</keyword>
<comment type="caution">
    <text evidence="2">The sequence shown here is derived from an EMBL/GenBank/DDBJ whole genome shotgun (WGS) entry which is preliminary data.</text>
</comment>
<organism evidence="2 3">
    <name type="scientific">Brachybacterium phenoliresistens</name>
    <dbReference type="NCBI Taxonomy" id="396014"/>
    <lineage>
        <taxon>Bacteria</taxon>
        <taxon>Bacillati</taxon>
        <taxon>Actinomycetota</taxon>
        <taxon>Actinomycetes</taxon>
        <taxon>Micrococcales</taxon>
        <taxon>Dermabacteraceae</taxon>
        <taxon>Brachybacterium</taxon>
    </lineage>
</organism>
<feature type="transmembrane region" description="Helical" evidence="1">
    <location>
        <begin position="108"/>
        <end position="135"/>
    </location>
</feature>
<evidence type="ECO:0000256" key="1">
    <source>
        <dbReference type="SAM" id="Phobius"/>
    </source>
</evidence>
<dbReference type="HOGENOM" id="CLU_093174_0_0_11"/>
<dbReference type="eggNOG" id="COG1277">
    <property type="taxonomic scope" value="Bacteria"/>
</dbReference>
<feature type="transmembrane region" description="Helical" evidence="1">
    <location>
        <begin position="155"/>
        <end position="174"/>
    </location>
</feature>
<accession>Z9JMQ9</accession>
<proteinExistence type="predicted"/>
<evidence type="ECO:0000313" key="2">
    <source>
        <dbReference type="EMBL" id="EWS79720.1"/>
    </source>
</evidence>
<feature type="transmembrane region" description="Helical" evidence="1">
    <location>
        <begin position="12"/>
        <end position="40"/>
    </location>
</feature>
<feature type="transmembrane region" description="Helical" evidence="1">
    <location>
        <begin position="186"/>
        <end position="204"/>
    </location>
</feature>
<protein>
    <submittedName>
        <fullName evidence="2">Bacitracin ABC transporter permease</fullName>
    </submittedName>
</protein>
<dbReference type="EMBL" id="JDYK01000026">
    <property type="protein sequence ID" value="EWS79720.1"/>
    <property type="molecule type" value="Genomic_DNA"/>
</dbReference>
<evidence type="ECO:0000313" key="3">
    <source>
        <dbReference type="Proteomes" id="UP000023067"/>
    </source>
</evidence>
<reference evidence="2 3" key="1">
    <citation type="submission" date="2014-02" db="EMBL/GenBank/DDBJ databases">
        <title>Genome sequence of Brachybacterium phenoliresistens strain W13A50.</title>
        <authorList>
            <person name="Wang X."/>
        </authorList>
    </citation>
    <scope>NUCLEOTIDE SEQUENCE [LARGE SCALE GENOMIC DNA]</scope>
    <source>
        <strain evidence="2 3">W13A50</strain>
    </source>
</reference>
<gene>
    <name evidence="2" type="ORF">BF93_09840</name>
</gene>